<sequence>MGILSTLYNYDFYAFKSSKLIMMKKISLFFVLLICANLFNSCSDDDSGPITIDLIFTWNSVHEDVSFPLIRDSDGNDIGGEETANLFDLERGETRSVEVVLDRGGTALELSSFIDLELTRVLTNGIVNDGDTVSWDTINSFATVSGSSSNTGGDEILGRWNQIPTECTNANGDGNFFNFTSSSSGSVFQADCNDICMNGGIITDFNYTISGNSITITPTDVSSCVGEQNDPPSAFTSTWSISGNILTLDGQQFERS</sequence>
<reference evidence="1 2" key="1">
    <citation type="submission" date="2017-06" db="EMBL/GenBank/DDBJ databases">
        <authorList>
            <person name="Kim H.J."/>
            <person name="Triplett B.A."/>
        </authorList>
    </citation>
    <scope>NUCLEOTIDE SEQUENCE [LARGE SCALE GENOMIC DNA]</scope>
    <source>
        <strain evidence="1 2">DSM 25597</strain>
    </source>
</reference>
<evidence type="ECO:0008006" key="3">
    <source>
        <dbReference type="Google" id="ProtNLM"/>
    </source>
</evidence>
<proteinExistence type="predicted"/>
<dbReference type="AlphaFoldDB" id="A0A239B5P1"/>
<evidence type="ECO:0000313" key="1">
    <source>
        <dbReference type="EMBL" id="SNS02942.1"/>
    </source>
</evidence>
<dbReference type="EMBL" id="FZNY01000005">
    <property type="protein sequence ID" value="SNS02942.1"/>
    <property type="molecule type" value="Genomic_DNA"/>
</dbReference>
<organism evidence="1 2">
    <name type="scientific">Dokdonia pacifica</name>
    <dbReference type="NCBI Taxonomy" id="1627892"/>
    <lineage>
        <taxon>Bacteria</taxon>
        <taxon>Pseudomonadati</taxon>
        <taxon>Bacteroidota</taxon>
        <taxon>Flavobacteriia</taxon>
        <taxon>Flavobacteriales</taxon>
        <taxon>Flavobacteriaceae</taxon>
        <taxon>Dokdonia</taxon>
    </lineage>
</organism>
<keyword evidence="2" id="KW-1185">Reference proteome</keyword>
<accession>A0A239B5P1</accession>
<dbReference type="Proteomes" id="UP000198379">
    <property type="component" value="Unassembled WGS sequence"/>
</dbReference>
<evidence type="ECO:0000313" key="2">
    <source>
        <dbReference type="Proteomes" id="UP000198379"/>
    </source>
</evidence>
<protein>
    <recommendedName>
        <fullName evidence="3">Lipocalin-like domain-containing protein</fullName>
    </recommendedName>
</protein>
<gene>
    <name evidence="1" type="ORF">SAMN06265376_105348</name>
</gene>
<name>A0A239B5P1_9FLAO</name>